<comment type="caution">
    <text evidence="1">The sequence shown here is derived from an EMBL/GenBank/DDBJ whole genome shotgun (WGS) entry which is preliminary data.</text>
</comment>
<organism evidence="1 2">
    <name type="scientific">Kipferlia bialata</name>
    <dbReference type="NCBI Taxonomy" id="797122"/>
    <lineage>
        <taxon>Eukaryota</taxon>
        <taxon>Metamonada</taxon>
        <taxon>Carpediemonas-like organisms</taxon>
        <taxon>Kipferlia</taxon>
    </lineage>
</organism>
<dbReference type="Proteomes" id="UP000265618">
    <property type="component" value="Unassembled WGS sequence"/>
</dbReference>
<dbReference type="EMBL" id="BDIP01004643">
    <property type="protein sequence ID" value="GIQ89052.1"/>
    <property type="molecule type" value="Genomic_DNA"/>
</dbReference>
<name>A0A9K3GN48_9EUKA</name>
<gene>
    <name evidence="1" type="ORF">KIPB_011435</name>
</gene>
<evidence type="ECO:0000313" key="1">
    <source>
        <dbReference type="EMBL" id="GIQ89052.1"/>
    </source>
</evidence>
<accession>A0A9K3GN48</accession>
<evidence type="ECO:0000313" key="2">
    <source>
        <dbReference type="Proteomes" id="UP000265618"/>
    </source>
</evidence>
<dbReference type="AlphaFoldDB" id="A0A9K3GN48"/>
<sequence>MLLCTVTDQDCHGAQSVSNALVRLASHYEGVLQLVSTDSSLSRDVEADRDAGASAFGSRVQRVSGLSPRWRYLMSLSDRQLFCRTAMSLRMRPEFYQWFRSVDIWPSFLRHLLAAQDLVTAPDAFLAFALSLRAFEHSMVVSRIKSGDCAPRANEQADLMRLALIEGHSAIPMAFLFGLRAVDGSQQLADIAYGPSPLVSEALLHSHRASTAVLVAMLDRMAEARGVVPLELAGQNGEHMLVCPPLGCHCP</sequence>
<protein>
    <submittedName>
        <fullName evidence="1">Uncharacterized protein</fullName>
    </submittedName>
</protein>
<keyword evidence="2" id="KW-1185">Reference proteome</keyword>
<proteinExistence type="predicted"/>
<feature type="non-terminal residue" evidence="1">
    <location>
        <position position="1"/>
    </location>
</feature>
<reference evidence="1 2" key="1">
    <citation type="journal article" date="2018" name="PLoS ONE">
        <title>The draft genome of Kipferlia bialata reveals reductive genome evolution in fornicate parasites.</title>
        <authorList>
            <person name="Tanifuji G."/>
            <person name="Takabayashi S."/>
            <person name="Kume K."/>
            <person name="Takagi M."/>
            <person name="Nakayama T."/>
            <person name="Kamikawa R."/>
            <person name="Inagaki Y."/>
            <person name="Hashimoto T."/>
        </authorList>
    </citation>
    <scope>NUCLEOTIDE SEQUENCE [LARGE SCALE GENOMIC DNA]</scope>
    <source>
        <strain evidence="1">NY0173</strain>
    </source>
</reference>